<gene>
    <name evidence="1" type="ORF">MTAB308_5133</name>
</gene>
<dbReference type="RefSeq" id="WP_157901017.1">
    <property type="nucleotide sequence ID" value="NZ_LT717701.1"/>
</dbReference>
<name>A0A2U3NJL7_9MYCO</name>
<dbReference type="OrthoDB" id="4735422at2"/>
<proteinExistence type="predicted"/>
<sequence>MTTARARDCGTDLAMALDLAAPIGATRVDEWESIGAAFRVFDGPQWRITHIANHGRCADIGDIVVSVIGRQFADGRAEREIIIDGACTPVITPAEARTLGRALIAAADAADG</sequence>
<reference evidence="1 2" key="1">
    <citation type="submission" date="2017-01" db="EMBL/GenBank/DDBJ databases">
        <authorList>
            <consortium name="Urmite Genomes"/>
        </authorList>
    </citation>
    <scope>NUCLEOTIDE SEQUENCE [LARGE SCALE GENOMIC DNA]</scope>
    <source>
        <strain evidence="1 2">AB308</strain>
    </source>
</reference>
<dbReference type="Proteomes" id="UP000241595">
    <property type="component" value="Unassembled WGS sequence"/>
</dbReference>
<dbReference type="AlphaFoldDB" id="A0A2U3NJL7"/>
<accession>A0A2U3NJL7</accession>
<organism evidence="1 2">
    <name type="scientific">Mycobacterium terramassiliense</name>
    <dbReference type="NCBI Taxonomy" id="1841859"/>
    <lineage>
        <taxon>Bacteria</taxon>
        <taxon>Bacillati</taxon>
        <taxon>Actinomycetota</taxon>
        <taxon>Actinomycetes</taxon>
        <taxon>Mycobacteriales</taxon>
        <taxon>Mycobacteriaceae</taxon>
        <taxon>Mycobacterium</taxon>
    </lineage>
</organism>
<evidence type="ECO:0000313" key="1">
    <source>
        <dbReference type="EMBL" id="SPM31613.1"/>
    </source>
</evidence>
<dbReference type="EMBL" id="FTRV01000016">
    <property type="protein sequence ID" value="SPM31613.1"/>
    <property type="molecule type" value="Genomic_DNA"/>
</dbReference>
<keyword evidence="2" id="KW-1185">Reference proteome</keyword>
<protein>
    <submittedName>
        <fullName evidence="1">Uncharacterized protein</fullName>
    </submittedName>
</protein>
<evidence type="ECO:0000313" key="2">
    <source>
        <dbReference type="Proteomes" id="UP000241595"/>
    </source>
</evidence>